<dbReference type="AlphaFoldDB" id="A0A0F3IQH0"/>
<dbReference type="Proteomes" id="UP000033684">
    <property type="component" value="Unassembled WGS sequence"/>
</dbReference>
<evidence type="ECO:0000313" key="1">
    <source>
        <dbReference type="EMBL" id="KJV07829.1"/>
    </source>
</evidence>
<organism evidence="1 2">
    <name type="scientific">Methylocucumis oryzae</name>
    <dbReference type="NCBI Taxonomy" id="1632867"/>
    <lineage>
        <taxon>Bacteria</taxon>
        <taxon>Pseudomonadati</taxon>
        <taxon>Pseudomonadota</taxon>
        <taxon>Gammaproteobacteria</taxon>
        <taxon>Methylococcales</taxon>
        <taxon>Methylococcaceae</taxon>
        <taxon>Methylocucumis</taxon>
    </lineage>
</organism>
<sequence>MSKEIITEASAFTFRYLGEFQLRGHASTAPVYELIGLTEQLSAETLDFINRFQIAILNFENENYQLALKALTQLYYENFKDGPTEYYLALCKAKTFTNN</sequence>
<dbReference type="RefSeq" id="WP_045777930.1">
    <property type="nucleotide sequence ID" value="NZ_LAJX01000015.1"/>
</dbReference>
<keyword evidence="2" id="KW-1185">Reference proteome</keyword>
<accession>A0A0F3IQH0</accession>
<reference evidence="2" key="1">
    <citation type="submission" date="2015-03" db="EMBL/GenBank/DDBJ databases">
        <title>Draft genome sequence of a novel methanotroph (Sn10-6) isolated from flooded ricefield rhizosphere in India.</title>
        <authorList>
            <person name="Pandit P.S."/>
            <person name="Pore S.D."/>
            <person name="Arora P."/>
            <person name="Kapse N.G."/>
            <person name="Dhakephalkar P.K."/>
            <person name="Rahalkar M.C."/>
        </authorList>
    </citation>
    <scope>NUCLEOTIDE SEQUENCE [LARGE SCALE GENOMIC DNA]</scope>
    <source>
        <strain evidence="2">Sn10-6</strain>
    </source>
</reference>
<proteinExistence type="predicted"/>
<reference evidence="1 2" key="2">
    <citation type="journal article" date="2016" name="Microb. Ecol.">
        <title>Genome Characteristics of a Novel Type I Methanotroph (Sn10-6) Isolated from a Flooded Indian Rice Field.</title>
        <authorList>
            <person name="Rahalkar M.C."/>
            <person name="Pandit P.S."/>
            <person name="Dhakephalkar P.K."/>
            <person name="Pore S."/>
            <person name="Arora P."/>
            <person name="Kapse N."/>
        </authorList>
    </citation>
    <scope>NUCLEOTIDE SEQUENCE [LARGE SCALE GENOMIC DNA]</scope>
    <source>
        <strain evidence="1 2">Sn10-6</strain>
    </source>
</reference>
<evidence type="ECO:0000313" key="2">
    <source>
        <dbReference type="Proteomes" id="UP000033684"/>
    </source>
</evidence>
<name>A0A0F3IQH0_9GAMM</name>
<protein>
    <submittedName>
        <fullName evidence="1">Uncharacterized protein</fullName>
    </submittedName>
</protein>
<gene>
    <name evidence="1" type="ORF">VZ94_01855</name>
</gene>
<comment type="caution">
    <text evidence="1">The sequence shown here is derived from an EMBL/GenBank/DDBJ whole genome shotgun (WGS) entry which is preliminary data.</text>
</comment>
<dbReference type="EMBL" id="LAJX01000015">
    <property type="protein sequence ID" value="KJV07829.1"/>
    <property type="molecule type" value="Genomic_DNA"/>
</dbReference>